<dbReference type="OrthoDB" id="10251809at2759"/>
<evidence type="ECO:0000313" key="14">
    <source>
        <dbReference type="Proteomes" id="UP000770661"/>
    </source>
</evidence>
<evidence type="ECO:0000256" key="1">
    <source>
        <dbReference type="ARBA" id="ARBA00004430"/>
    </source>
</evidence>
<keyword evidence="12" id="KW-0966">Cell projection</keyword>
<dbReference type="Gene3D" id="1.10.8.1220">
    <property type="match status" value="1"/>
</dbReference>
<dbReference type="GO" id="GO:0005874">
    <property type="term" value="C:microtubule"/>
    <property type="evidence" value="ECO:0007669"/>
    <property type="project" value="UniProtKB-KW"/>
</dbReference>
<comment type="similarity">
    <text evidence="2">Belongs to the dynein heavy chain family.</text>
</comment>
<evidence type="ECO:0000256" key="7">
    <source>
        <dbReference type="ARBA" id="ARBA00023017"/>
    </source>
</evidence>
<keyword evidence="14" id="KW-1185">Reference proteome</keyword>
<reference evidence="13" key="1">
    <citation type="submission" date="2020-07" db="EMBL/GenBank/DDBJ databases">
        <title>The High-quality genome of the commercially important snow crab, Chionoecetes opilio.</title>
        <authorList>
            <person name="Jeong J.-H."/>
            <person name="Ryu S."/>
        </authorList>
    </citation>
    <scope>NUCLEOTIDE SEQUENCE</scope>
    <source>
        <strain evidence="13">MADBK_172401_WGS</strain>
        <tissue evidence="13">Digestive gland</tissue>
    </source>
</reference>
<dbReference type="AlphaFoldDB" id="A0A8J5CXK4"/>
<evidence type="ECO:0000256" key="4">
    <source>
        <dbReference type="ARBA" id="ARBA00022701"/>
    </source>
</evidence>
<dbReference type="EMBL" id="JACEEZ010006448">
    <property type="protein sequence ID" value="KAG0724774.1"/>
    <property type="molecule type" value="Genomic_DNA"/>
</dbReference>
<evidence type="ECO:0000256" key="6">
    <source>
        <dbReference type="ARBA" id="ARBA00022840"/>
    </source>
</evidence>
<sequence length="145" mass="16932">MVLHNTKSTAQDVSNKLHIASETERKINGAREEYRPVATRGSILYFLITDMTVVSCMYQTSLRQFLILFDMSMNKSEHSNNPKIRIGSIIRFLTLTVWRNTCRGFYERHKFLFTLLLAMKVDLQCAHISHDEFMKFIKVSGTYML</sequence>
<dbReference type="GO" id="GO:0030286">
    <property type="term" value="C:dynein complex"/>
    <property type="evidence" value="ECO:0007669"/>
    <property type="project" value="UniProtKB-KW"/>
</dbReference>
<evidence type="ECO:0000256" key="10">
    <source>
        <dbReference type="ARBA" id="ARBA00023175"/>
    </source>
</evidence>
<dbReference type="GO" id="GO:0005524">
    <property type="term" value="F:ATP binding"/>
    <property type="evidence" value="ECO:0007669"/>
    <property type="project" value="UniProtKB-KW"/>
</dbReference>
<keyword evidence="4" id="KW-0493">Microtubule</keyword>
<dbReference type="GO" id="GO:0007018">
    <property type="term" value="P:microtubule-based movement"/>
    <property type="evidence" value="ECO:0007669"/>
    <property type="project" value="InterPro"/>
</dbReference>
<dbReference type="GO" id="GO:0045505">
    <property type="term" value="F:dynein intermediate chain binding"/>
    <property type="evidence" value="ECO:0007669"/>
    <property type="project" value="InterPro"/>
</dbReference>
<keyword evidence="10" id="KW-0505">Motor protein</keyword>
<dbReference type="PANTHER" id="PTHR22878:SF63">
    <property type="entry name" value="DYNEIN AXONEMAL HEAVY CHAIN 10"/>
    <property type="match status" value="1"/>
</dbReference>
<keyword evidence="3" id="KW-0963">Cytoplasm</keyword>
<dbReference type="FunFam" id="1.10.8.1220:FF:000001">
    <property type="entry name" value="Dynein axonemal heavy chain 5"/>
    <property type="match status" value="1"/>
</dbReference>
<evidence type="ECO:0000313" key="13">
    <source>
        <dbReference type="EMBL" id="KAG0724774.1"/>
    </source>
</evidence>
<evidence type="ECO:0000256" key="12">
    <source>
        <dbReference type="ARBA" id="ARBA00023273"/>
    </source>
</evidence>
<organism evidence="13 14">
    <name type="scientific">Chionoecetes opilio</name>
    <name type="common">Atlantic snow crab</name>
    <name type="synonym">Cancer opilio</name>
    <dbReference type="NCBI Taxonomy" id="41210"/>
    <lineage>
        <taxon>Eukaryota</taxon>
        <taxon>Metazoa</taxon>
        <taxon>Ecdysozoa</taxon>
        <taxon>Arthropoda</taxon>
        <taxon>Crustacea</taxon>
        <taxon>Multicrustacea</taxon>
        <taxon>Malacostraca</taxon>
        <taxon>Eumalacostraca</taxon>
        <taxon>Eucarida</taxon>
        <taxon>Decapoda</taxon>
        <taxon>Pleocyemata</taxon>
        <taxon>Brachyura</taxon>
        <taxon>Eubrachyura</taxon>
        <taxon>Majoidea</taxon>
        <taxon>Majidae</taxon>
        <taxon>Chionoecetes</taxon>
    </lineage>
</organism>
<evidence type="ECO:0000256" key="9">
    <source>
        <dbReference type="ARBA" id="ARBA00023069"/>
    </source>
</evidence>
<comment type="caution">
    <text evidence="13">The sequence shown here is derived from an EMBL/GenBank/DDBJ whole genome shotgun (WGS) entry which is preliminary data.</text>
</comment>
<keyword evidence="9" id="KW-0969">Cilium</keyword>
<gene>
    <name evidence="13" type="primary">DNAH8_2</name>
    <name evidence="13" type="ORF">GWK47_004954</name>
</gene>
<evidence type="ECO:0000256" key="3">
    <source>
        <dbReference type="ARBA" id="ARBA00022490"/>
    </source>
</evidence>
<dbReference type="Proteomes" id="UP000770661">
    <property type="component" value="Unassembled WGS sequence"/>
</dbReference>
<dbReference type="GO" id="GO:0051959">
    <property type="term" value="F:dynein light intermediate chain binding"/>
    <property type="evidence" value="ECO:0007669"/>
    <property type="project" value="InterPro"/>
</dbReference>
<keyword evidence="8" id="KW-0175">Coiled coil</keyword>
<dbReference type="PANTHER" id="PTHR22878">
    <property type="entry name" value="DYNEIN HEAVY CHAIN 6, AXONEMAL-LIKE-RELATED"/>
    <property type="match status" value="1"/>
</dbReference>
<evidence type="ECO:0000256" key="8">
    <source>
        <dbReference type="ARBA" id="ARBA00023054"/>
    </source>
</evidence>
<comment type="subcellular location">
    <subcellularLocation>
        <location evidence="1">Cytoplasm</location>
        <location evidence="1">Cytoskeleton</location>
        <location evidence="1">Cilium axoneme</location>
    </subcellularLocation>
</comment>
<keyword evidence="5" id="KW-0547">Nucleotide-binding</keyword>
<evidence type="ECO:0000256" key="11">
    <source>
        <dbReference type="ARBA" id="ARBA00023212"/>
    </source>
</evidence>
<evidence type="ECO:0000256" key="5">
    <source>
        <dbReference type="ARBA" id="ARBA00022741"/>
    </source>
</evidence>
<proteinExistence type="inferred from homology"/>
<accession>A0A8J5CXK4</accession>
<name>A0A8J5CXK4_CHIOP</name>
<protein>
    <submittedName>
        <fullName evidence="13">Dynein heavy chain 8, axonemal</fullName>
    </submittedName>
</protein>
<dbReference type="GO" id="GO:0005930">
    <property type="term" value="C:axoneme"/>
    <property type="evidence" value="ECO:0007669"/>
    <property type="project" value="UniProtKB-SubCell"/>
</dbReference>
<evidence type="ECO:0000256" key="2">
    <source>
        <dbReference type="ARBA" id="ARBA00008887"/>
    </source>
</evidence>
<keyword evidence="7" id="KW-0243">Dynein</keyword>
<dbReference type="InterPro" id="IPR026983">
    <property type="entry name" value="DHC"/>
</dbReference>
<keyword evidence="11" id="KW-0206">Cytoskeleton</keyword>
<keyword evidence="6" id="KW-0067">ATP-binding</keyword>